<protein>
    <submittedName>
        <fullName evidence="3">Uncharacterized protein</fullName>
    </submittedName>
</protein>
<feature type="region of interest" description="Disordered" evidence="1">
    <location>
        <begin position="1"/>
        <end position="43"/>
    </location>
</feature>
<proteinExistence type="predicted"/>
<keyword evidence="4" id="KW-1185">Reference proteome</keyword>
<organism evidence="3 4">
    <name type="scientific">Streptomyces phage Shawty</name>
    <dbReference type="NCBI Taxonomy" id="2510521"/>
    <lineage>
        <taxon>Viruses</taxon>
        <taxon>Duplodnaviria</taxon>
        <taxon>Heunggongvirae</taxon>
        <taxon>Uroviricota</taxon>
        <taxon>Caudoviricetes</taxon>
        <taxon>Colingsworthviridae</taxon>
        <taxon>Lomovskayavirus</taxon>
        <taxon>Lomovskayavirus shawty</taxon>
    </lineage>
</organism>
<dbReference type="Proteomes" id="UP000289228">
    <property type="component" value="Segment"/>
</dbReference>
<evidence type="ECO:0000313" key="3">
    <source>
        <dbReference type="EMBL" id="QAY26980.1"/>
    </source>
</evidence>
<evidence type="ECO:0000256" key="2">
    <source>
        <dbReference type="SAM" id="Phobius"/>
    </source>
</evidence>
<dbReference type="EMBL" id="MK433266">
    <property type="protein sequence ID" value="QAY26980.1"/>
    <property type="molecule type" value="Genomic_DNA"/>
</dbReference>
<feature type="transmembrane region" description="Helical" evidence="2">
    <location>
        <begin position="51"/>
        <end position="72"/>
    </location>
</feature>
<feature type="compositionally biased region" description="Basic and acidic residues" evidence="1">
    <location>
        <begin position="32"/>
        <end position="43"/>
    </location>
</feature>
<reference evidence="3 4" key="1">
    <citation type="submission" date="2019-01" db="EMBL/GenBank/DDBJ databases">
        <authorList>
            <person name="Sharon T."/>
            <person name="Marcella E.L."/>
            <person name="Lynley F.A."/>
            <person name="Shelly T."/>
            <person name="Kanika K."/>
            <person name="Kit P."/>
            <person name="Joe P."/>
            <person name="Garlena R.A."/>
            <person name="Russell D.A."/>
            <person name="Pope W.H."/>
            <person name="Jacobs-Sera D."/>
            <person name="Hatfull G.F."/>
        </authorList>
    </citation>
    <scope>NUCLEOTIDE SEQUENCE [LARGE SCALE GENOMIC DNA]</scope>
</reference>
<sequence length="75" mass="8455">MPAAPAERRGFGPTSPGRNRYGVKGSTPFRGAQEDEDRHGRDTVTRNTKRFIMWFAIYEAVFFALFFALRALGVS</sequence>
<feature type="compositionally biased region" description="Basic and acidic residues" evidence="1">
    <location>
        <begin position="1"/>
        <end position="10"/>
    </location>
</feature>
<keyword evidence="2" id="KW-1133">Transmembrane helix</keyword>
<evidence type="ECO:0000313" key="4">
    <source>
        <dbReference type="Proteomes" id="UP000289228"/>
    </source>
</evidence>
<keyword evidence="2" id="KW-0472">Membrane</keyword>
<keyword evidence="2" id="KW-0812">Transmembrane</keyword>
<evidence type="ECO:0000256" key="1">
    <source>
        <dbReference type="SAM" id="MobiDB-lite"/>
    </source>
</evidence>
<name>A0A411CYJ4_9CAUD</name>
<accession>A0A411CYJ4</accession>
<gene>
    <name evidence="3" type="primary">36</name>
    <name evidence="3" type="ORF">SEA_SHAWTY_36</name>
</gene>